<feature type="chain" id="PRO_5011545769" evidence="1">
    <location>
        <begin position="21"/>
        <end position="187"/>
    </location>
</feature>
<evidence type="ECO:0000256" key="1">
    <source>
        <dbReference type="SAM" id="SignalP"/>
    </source>
</evidence>
<dbReference type="SUPFAM" id="SSF52799">
    <property type="entry name" value="(Phosphotyrosine protein) phosphatases II"/>
    <property type="match status" value="1"/>
</dbReference>
<accession>A0A1G6U233</accession>
<sequence length="187" mass="19958">MQRPSLVALTLSCLLLVACASTPPAKPMASTQASALHFERIVVSAQPSADDLRQWRESGVSSVLNLRTTEEMADRSRVPFDESALAAELGIDYRAHPIDGKALPFSADAVDALAAALAAGEGKVLVHCASGVRAGWVYAAYAVKYQGMPPEEALRSLAPLGHWPLPLEQMTGLPLRLELKRENEDGG</sequence>
<dbReference type="InterPro" id="IPR005939">
    <property type="entry name" value="BLH_phosphatase-like"/>
</dbReference>
<name>A0A1G6U233_9GAMM</name>
<evidence type="ECO:0000313" key="3">
    <source>
        <dbReference type="EMBL" id="SDD35398.1"/>
    </source>
</evidence>
<feature type="domain" description="Beta-lactamase hydrolase-like protein phosphatase-like" evidence="2">
    <location>
        <begin position="39"/>
        <end position="139"/>
    </location>
</feature>
<dbReference type="EMBL" id="FNAG01000002">
    <property type="protein sequence ID" value="SDD35398.1"/>
    <property type="molecule type" value="Genomic_DNA"/>
</dbReference>
<keyword evidence="4" id="KW-1185">Reference proteome</keyword>
<dbReference type="OrthoDB" id="270335at2"/>
<protein>
    <submittedName>
        <fullName evidence="3">TIGR01244 family protein</fullName>
    </submittedName>
</protein>
<dbReference type="PROSITE" id="PS51257">
    <property type="entry name" value="PROKAR_LIPOPROTEIN"/>
    <property type="match status" value="1"/>
</dbReference>
<dbReference type="STRING" id="265719.SAMN04488509_102124"/>
<gene>
    <name evidence="3" type="ORF">SAMN04488509_102124</name>
</gene>
<proteinExistence type="predicted"/>
<reference evidence="3 4" key="1">
    <citation type="submission" date="2016-10" db="EMBL/GenBank/DDBJ databases">
        <authorList>
            <person name="de Groot N.N."/>
        </authorList>
    </citation>
    <scope>NUCLEOTIDE SEQUENCE [LARGE SCALE GENOMIC DNA]</scope>
    <source>
        <strain evidence="3 4">DSM 16957</strain>
    </source>
</reference>
<keyword evidence="1" id="KW-0732">Signal</keyword>
<dbReference type="RefSeq" id="WP_143006548.1">
    <property type="nucleotide sequence ID" value="NZ_FNAG01000002.1"/>
</dbReference>
<dbReference type="Gene3D" id="3.90.190.10">
    <property type="entry name" value="Protein tyrosine phosphatase superfamily"/>
    <property type="match status" value="1"/>
</dbReference>
<dbReference type="AlphaFoldDB" id="A0A1G6U233"/>
<evidence type="ECO:0000259" key="2">
    <source>
        <dbReference type="Pfam" id="PF04273"/>
    </source>
</evidence>
<feature type="signal peptide" evidence="1">
    <location>
        <begin position="1"/>
        <end position="20"/>
    </location>
</feature>
<evidence type="ECO:0000313" key="4">
    <source>
        <dbReference type="Proteomes" id="UP000199603"/>
    </source>
</evidence>
<dbReference type="Proteomes" id="UP000199603">
    <property type="component" value="Unassembled WGS sequence"/>
</dbReference>
<organism evidence="3 4">
    <name type="scientific">Aquimonas voraii</name>
    <dbReference type="NCBI Taxonomy" id="265719"/>
    <lineage>
        <taxon>Bacteria</taxon>
        <taxon>Pseudomonadati</taxon>
        <taxon>Pseudomonadota</taxon>
        <taxon>Gammaproteobacteria</taxon>
        <taxon>Lysobacterales</taxon>
        <taxon>Lysobacteraceae</taxon>
        <taxon>Aquimonas</taxon>
    </lineage>
</organism>
<dbReference type="Pfam" id="PF04273">
    <property type="entry name" value="BLH_phosphatase"/>
    <property type="match status" value="1"/>
</dbReference>
<dbReference type="InterPro" id="IPR029021">
    <property type="entry name" value="Prot-tyrosine_phosphatase-like"/>
</dbReference>
<dbReference type="GO" id="GO:0016787">
    <property type="term" value="F:hydrolase activity"/>
    <property type="evidence" value="ECO:0007669"/>
    <property type="project" value="InterPro"/>
</dbReference>